<dbReference type="EMBL" id="DQ088855">
    <property type="protein sequence ID" value="AAY82756.1"/>
    <property type="molecule type" value="Genomic_DNA"/>
</dbReference>
<evidence type="ECO:0000256" key="8">
    <source>
        <dbReference type="SAM" id="Phobius"/>
    </source>
</evidence>
<dbReference type="InterPro" id="IPR050297">
    <property type="entry name" value="LipidA_mod_glycosyltrf_83"/>
</dbReference>
<feature type="transmembrane region" description="Helical" evidence="8">
    <location>
        <begin position="100"/>
        <end position="120"/>
    </location>
</feature>
<feature type="transmembrane region" description="Helical" evidence="8">
    <location>
        <begin position="202"/>
        <end position="219"/>
    </location>
</feature>
<reference evidence="10" key="1">
    <citation type="journal article" date="2005" name="PLoS Biol.">
        <title>New insights into metabolic properties of marine bacteria encoding proteorhodopsins.</title>
        <authorList>
            <person name="Sabehi G."/>
            <person name="Loy A."/>
            <person name="Jung K.H."/>
            <person name="Partha R."/>
            <person name="Spudich J.L."/>
            <person name="Isaacson T."/>
            <person name="Hirschberg J."/>
            <person name="Wagner M."/>
            <person name="Beja O."/>
        </authorList>
    </citation>
    <scope>NUCLEOTIDE SEQUENCE</scope>
</reference>
<keyword evidence="6 8" id="KW-1133">Transmembrane helix</keyword>
<evidence type="ECO:0000256" key="3">
    <source>
        <dbReference type="ARBA" id="ARBA00022676"/>
    </source>
</evidence>
<organism evidence="10">
    <name type="scientific">uncultured bacterium eBACmed18B02</name>
    <dbReference type="NCBI Taxonomy" id="334275"/>
    <lineage>
        <taxon>Bacteria</taxon>
        <taxon>environmental samples</taxon>
    </lineage>
</organism>
<dbReference type="GO" id="GO:0009103">
    <property type="term" value="P:lipopolysaccharide biosynthetic process"/>
    <property type="evidence" value="ECO:0007669"/>
    <property type="project" value="UniProtKB-ARBA"/>
</dbReference>
<dbReference type="GO" id="GO:0005886">
    <property type="term" value="C:plasma membrane"/>
    <property type="evidence" value="ECO:0007669"/>
    <property type="project" value="UniProtKB-SubCell"/>
</dbReference>
<feature type="transmembrane region" description="Helical" evidence="8">
    <location>
        <begin position="284"/>
        <end position="305"/>
    </location>
</feature>
<evidence type="ECO:0000256" key="4">
    <source>
        <dbReference type="ARBA" id="ARBA00022679"/>
    </source>
</evidence>
<evidence type="ECO:0000256" key="6">
    <source>
        <dbReference type="ARBA" id="ARBA00022989"/>
    </source>
</evidence>
<keyword evidence="7 8" id="KW-0472">Membrane</keyword>
<dbReference type="GO" id="GO:0016763">
    <property type="term" value="F:pentosyltransferase activity"/>
    <property type="evidence" value="ECO:0007669"/>
    <property type="project" value="TreeGrafter"/>
</dbReference>
<feature type="transmembrane region" description="Helical" evidence="8">
    <location>
        <begin position="75"/>
        <end position="93"/>
    </location>
</feature>
<keyword evidence="3" id="KW-0328">Glycosyltransferase</keyword>
<evidence type="ECO:0000256" key="5">
    <source>
        <dbReference type="ARBA" id="ARBA00022692"/>
    </source>
</evidence>
<feature type="transmembrane region" description="Helical" evidence="8">
    <location>
        <begin position="245"/>
        <end position="270"/>
    </location>
</feature>
<feature type="domain" description="Glycosyltransferase RgtA/B/C/D-like" evidence="9">
    <location>
        <begin position="54"/>
        <end position="218"/>
    </location>
</feature>
<proteinExistence type="predicted"/>
<accession>Q4PJ77</accession>
<evidence type="ECO:0000256" key="7">
    <source>
        <dbReference type="ARBA" id="ARBA00023136"/>
    </source>
</evidence>
<evidence type="ECO:0000313" key="10">
    <source>
        <dbReference type="EMBL" id="AAY82756.1"/>
    </source>
</evidence>
<keyword evidence="2" id="KW-1003">Cell membrane</keyword>
<evidence type="ECO:0000256" key="2">
    <source>
        <dbReference type="ARBA" id="ARBA00022475"/>
    </source>
</evidence>
<dbReference type="PANTHER" id="PTHR33908">
    <property type="entry name" value="MANNOSYLTRANSFERASE YKCB-RELATED"/>
    <property type="match status" value="1"/>
</dbReference>
<feature type="transmembrane region" description="Helical" evidence="8">
    <location>
        <begin position="311"/>
        <end position="329"/>
    </location>
</feature>
<name>Q4PJ77_9BACT</name>
<protein>
    <recommendedName>
        <fullName evidence="9">Glycosyltransferase RgtA/B/C/D-like domain-containing protein</fullName>
    </recommendedName>
</protein>
<keyword evidence="5 8" id="KW-0812">Transmembrane</keyword>
<sequence>MSINSKNINNIFYIFVTAHLMFWTLIPSLTNHNLPLDTIEALAWGSNLDWGFNKHPPMSAFFPEIFYQIFGSQDWAYYLLSQIFVVISFYYVFKLSKEILNNNLLGLISVLLIETIYFYNFTSPEFNVNVCQLPFWSLTAYYAWRIFNGKDIKFSDCFLVGLFAAFGFLSKYLFLYLLVSIDLLFIYLIFIKKDRKFDFKYLITTEVFLVALVPHFIWLTNNEFITITYGLARTGLEQSNLINHIQYPLIFIGKQIVILIPFLILTWLLVQKLKFKINIKDKKLLFLLSINVLPILLMFLTSVVTGSKIRTMWMTPFYLFFGTLFVYMFQTQINIKKLKPFVIGFVFFFFLSPVLYAYVSISKDDKRTDYPGKEIAIKTQYAWDQQFDSKINIVLGNEWNAGNLSYHLKSRPVWEGIIERSKLDQLKDYMCLDNVCVGSR</sequence>
<dbReference type="Pfam" id="PF13231">
    <property type="entry name" value="PMT_2"/>
    <property type="match status" value="1"/>
</dbReference>
<dbReference type="InterPro" id="IPR038731">
    <property type="entry name" value="RgtA/B/C-like"/>
</dbReference>
<dbReference type="PANTHER" id="PTHR33908:SF9">
    <property type="entry name" value="BLL5595 PROTEIN"/>
    <property type="match status" value="1"/>
</dbReference>
<evidence type="ECO:0000256" key="1">
    <source>
        <dbReference type="ARBA" id="ARBA00004651"/>
    </source>
</evidence>
<keyword evidence="4" id="KW-0808">Transferase</keyword>
<comment type="subcellular location">
    <subcellularLocation>
        <location evidence="1">Cell membrane</location>
        <topology evidence="1">Multi-pass membrane protein</topology>
    </subcellularLocation>
</comment>
<feature type="transmembrane region" description="Helical" evidence="8">
    <location>
        <begin position="341"/>
        <end position="359"/>
    </location>
</feature>
<dbReference type="AlphaFoldDB" id="Q4PJ77"/>
<feature type="transmembrane region" description="Helical" evidence="8">
    <location>
        <begin position="12"/>
        <end position="30"/>
    </location>
</feature>
<feature type="transmembrane region" description="Helical" evidence="8">
    <location>
        <begin position="174"/>
        <end position="190"/>
    </location>
</feature>
<evidence type="ECO:0000259" key="9">
    <source>
        <dbReference type="Pfam" id="PF13231"/>
    </source>
</evidence>